<gene>
    <name evidence="8" type="primary">acpS</name>
    <name evidence="11" type="ORF">SAMN02910314_00765</name>
</gene>
<dbReference type="EC" id="2.7.8.7" evidence="8"/>
<evidence type="ECO:0000256" key="7">
    <source>
        <dbReference type="ARBA" id="ARBA00023160"/>
    </source>
</evidence>
<feature type="compositionally biased region" description="Low complexity" evidence="9">
    <location>
        <begin position="16"/>
        <end position="26"/>
    </location>
</feature>
<dbReference type="HAMAP" id="MF_00101">
    <property type="entry name" value="AcpS"/>
    <property type="match status" value="1"/>
</dbReference>
<keyword evidence="5 8" id="KW-0460">Magnesium</keyword>
<protein>
    <recommendedName>
        <fullName evidence="8">Holo-[acyl-carrier-protein] synthase</fullName>
        <shortName evidence="8">Holo-ACP synthase</shortName>
        <ecNumber evidence="8">2.7.8.7</ecNumber>
    </recommendedName>
    <alternativeName>
        <fullName evidence="8">4'-phosphopantetheinyl transferase AcpS</fullName>
    </alternativeName>
</protein>
<dbReference type="NCBIfam" id="TIGR00556">
    <property type="entry name" value="pantethn_trn"/>
    <property type="match status" value="1"/>
</dbReference>
<feature type="binding site" evidence="8">
    <location>
        <position position="41"/>
    </location>
    <ligand>
        <name>Mg(2+)</name>
        <dbReference type="ChEBI" id="CHEBI:18420"/>
    </ligand>
</feature>
<dbReference type="Proteomes" id="UP000182975">
    <property type="component" value="Unassembled WGS sequence"/>
</dbReference>
<feature type="region of interest" description="Disordered" evidence="9">
    <location>
        <begin position="1"/>
        <end position="34"/>
    </location>
</feature>
<proteinExistence type="inferred from homology"/>
<dbReference type="SUPFAM" id="SSF56214">
    <property type="entry name" value="4'-phosphopantetheinyl transferase"/>
    <property type="match status" value="1"/>
</dbReference>
<evidence type="ECO:0000256" key="9">
    <source>
        <dbReference type="SAM" id="MobiDB-lite"/>
    </source>
</evidence>
<evidence type="ECO:0000313" key="11">
    <source>
        <dbReference type="EMBL" id="SEO64200.1"/>
    </source>
</evidence>
<keyword evidence="1 8" id="KW-0444">Lipid biosynthesis</keyword>
<keyword evidence="8" id="KW-0963">Cytoplasm</keyword>
<dbReference type="InterPro" id="IPR008278">
    <property type="entry name" value="4-PPantetheinyl_Trfase_dom"/>
</dbReference>
<dbReference type="GO" id="GO:0008897">
    <property type="term" value="F:holo-[acyl-carrier-protein] synthase activity"/>
    <property type="evidence" value="ECO:0007669"/>
    <property type="project" value="UniProtKB-UniRule"/>
</dbReference>
<comment type="function">
    <text evidence="8">Transfers the 4'-phosphopantetheine moiety from coenzyme A to a Ser of acyl-carrier-protein.</text>
</comment>
<comment type="cofactor">
    <cofactor evidence="8">
        <name>Mg(2+)</name>
        <dbReference type="ChEBI" id="CHEBI:18420"/>
    </cofactor>
</comment>
<dbReference type="GO" id="GO:0005737">
    <property type="term" value="C:cytoplasm"/>
    <property type="evidence" value="ECO:0007669"/>
    <property type="project" value="UniProtKB-SubCell"/>
</dbReference>
<evidence type="ECO:0000259" key="10">
    <source>
        <dbReference type="Pfam" id="PF01648"/>
    </source>
</evidence>
<feature type="binding site" evidence="8">
    <location>
        <position position="89"/>
    </location>
    <ligand>
        <name>Mg(2+)</name>
        <dbReference type="ChEBI" id="CHEBI:18420"/>
    </ligand>
</feature>
<dbReference type="InterPro" id="IPR002582">
    <property type="entry name" value="ACPS"/>
</dbReference>
<dbReference type="GO" id="GO:0006633">
    <property type="term" value="P:fatty acid biosynthetic process"/>
    <property type="evidence" value="ECO:0007669"/>
    <property type="project" value="UniProtKB-UniRule"/>
</dbReference>
<evidence type="ECO:0000256" key="6">
    <source>
        <dbReference type="ARBA" id="ARBA00023098"/>
    </source>
</evidence>
<accession>A0A1H8RCR1</accession>
<evidence type="ECO:0000256" key="5">
    <source>
        <dbReference type="ARBA" id="ARBA00022842"/>
    </source>
</evidence>
<dbReference type="InterPro" id="IPR037143">
    <property type="entry name" value="4-PPantetheinyl_Trfase_dom_sf"/>
</dbReference>
<reference evidence="12" key="1">
    <citation type="submission" date="2016-10" db="EMBL/GenBank/DDBJ databases">
        <authorList>
            <person name="Varghese N."/>
        </authorList>
    </citation>
    <scope>NUCLEOTIDE SEQUENCE [LARGE SCALE GENOMIC DNA]</scope>
    <source>
        <strain evidence="12">DSM 21843</strain>
    </source>
</reference>
<dbReference type="NCBIfam" id="TIGR00516">
    <property type="entry name" value="acpS"/>
    <property type="match status" value="1"/>
</dbReference>
<comment type="catalytic activity">
    <reaction evidence="8">
        <text>apo-[ACP] + CoA = holo-[ACP] + adenosine 3',5'-bisphosphate + H(+)</text>
        <dbReference type="Rhea" id="RHEA:12068"/>
        <dbReference type="Rhea" id="RHEA-COMP:9685"/>
        <dbReference type="Rhea" id="RHEA-COMP:9690"/>
        <dbReference type="ChEBI" id="CHEBI:15378"/>
        <dbReference type="ChEBI" id="CHEBI:29999"/>
        <dbReference type="ChEBI" id="CHEBI:57287"/>
        <dbReference type="ChEBI" id="CHEBI:58343"/>
        <dbReference type="ChEBI" id="CHEBI:64479"/>
        <dbReference type="EC" id="2.7.8.7"/>
    </reaction>
</comment>
<name>A0A1H8RCR1_9ACTN</name>
<dbReference type="AlphaFoldDB" id="A0A1H8RCR1"/>
<organism evidence="11 12">
    <name type="scientific">Denitrobacterium detoxificans</name>
    <dbReference type="NCBI Taxonomy" id="79604"/>
    <lineage>
        <taxon>Bacteria</taxon>
        <taxon>Bacillati</taxon>
        <taxon>Actinomycetota</taxon>
        <taxon>Coriobacteriia</taxon>
        <taxon>Eggerthellales</taxon>
        <taxon>Eggerthellaceae</taxon>
        <taxon>Denitrobacterium</taxon>
    </lineage>
</organism>
<evidence type="ECO:0000256" key="3">
    <source>
        <dbReference type="ARBA" id="ARBA00022723"/>
    </source>
</evidence>
<dbReference type="EMBL" id="FOEC01000003">
    <property type="protein sequence ID" value="SEO64200.1"/>
    <property type="molecule type" value="Genomic_DNA"/>
</dbReference>
<dbReference type="Pfam" id="PF01648">
    <property type="entry name" value="ACPS"/>
    <property type="match status" value="1"/>
</dbReference>
<sequence>MEQQSQNASPEHQAEQADQVDQVDQASEPAPFDEGVGLGVDIVRIDRMRAVLERSPRFRTRVFTEGERAYCDKTNQPEVHYATRFAAKEAVLKALGTGFSRGIAPADVEVVRLKTGRPQVRLHRRAKEVADELGVRELPISLSFTHTDAVACAMAITLESDRATARRTDPMDELAKQFKETRSLLDDIPVKRPKTRMTPFGRQAVAQDDSGEGDA</sequence>
<keyword evidence="6 8" id="KW-0443">Lipid metabolism</keyword>
<feature type="compositionally biased region" description="Polar residues" evidence="9">
    <location>
        <begin position="1"/>
        <end position="10"/>
    </location>
</feature>
<dbReference type="GO" id="GO:0000287">
    <property type="term" value="F:magnesium ion binding"/>
    <property type="evidence" value="ECO:0007669"/>
    <property type="project" value="UniProtKB-UniRule"/>
</dbReference>
<feature type="region of interest" description="Disordered" evidence="9">
    <location>
        <begin position="185"/>
        <end position="215"/>
    </location>
</feature>
<keyword evidence="3 8" id="KW-0479">Metal-binding</keyword>
<feature type="domain" description="4'-phosphopantetheinyl transferase" evidence="10">
    <location>
        <begin position="37"/>
        <end position="135"/>
    </location>
</feature>
<dbReference type="STRING" id="79604.AAY81_02755"/>
<comment type="similarity">
    <text evidence="8">Belongs to the P-Pant transferase superfamily. AcpS family.</text>
</comment>
<evidence type="ECO:0000313" key="12">
    <source>
        <dbReference type="Proteomes" id="UP000182975"/>
    </source>
</evidence>
<keyword evidence="7 8" id="KW-0275">Fatty acid biosynthesis</keyword>
<keyword evidence="2 8" id="KW-0808">Transferase</keyword>
<dbReference type="InterPro" id="IPR004568">
    <property type="entry name" value="Ppantetheine-prot_Trfase_dom"/>
</dbReference>
<keyword evidence="4 8" id="KW-0276">Fatty acid metabolism</keyword>
<evidence type="ECO:0000256" key="8">
    <source>
        <dbReference type="HAMAP-Rule" id="MF_00101"/>
    </source>
</evidence>
<comment type="subcellular location">
    <subcellularLocation>
        <location evidence="8">Cytoplasm</location>
    </subcellularLocation>
</comment>
<keyword evidence="12" id="KW-1185">Reference proteome</keyword>
<evidence type="ECO:0000256" key="4">
    <source>
        <dbReference type="ARBA" id="ARBA00022832"/>
    </source>
</evidence>
<dbReference type="Gene3D" id="3.90.470.20">
    <property type="entry name" value="4'-phosphopantetheinyl transferase domain"/>
    <property type="match status" value="1"/>
</dbReference>
<evidence type="ECO:0000256" key="1">
    <source>
        <dbReference type="ARBA" id="ARBA00022516"/>
    </source>
</evidence>
<evidence type="ECO:0000256" key="2">
    <source>
        <dbReference type="ARBA" id="ARBA00022679"/>
    </source>
</evidence>
<dbReference type="RefSeq" id="WP_240480615.1">
    <property type="nucleotide sequence ID" value="NZ_CP011402.1"/>
</dbReference>